<reference evidence="4 5" key="1">
    <citation type="submission" date="2020-08" db="EMBL/GenBank/DDBJ databases">
        <title>Genome sequence of Rhodobacteraceae bacterium Lw-13e.</title>
        <authorList>
            <person name="Poehlein A."/>
            <person name="Wolter L."/>
            <person name="Daniel R."/>
            <person name="Brinkhoff T."/>
        </authorList>
    </citation>
    <scope>NUCLEOTIDE SEQUENCE [LARGE SCALE GENOMIC DNA]</scope>
    <source>
        <strain evidence="4 5">Lw-13e</strain>
    </source>
</reference>
<gene>
    <name evidence="4" type="primary">mltF</name>
    <name evidence="4" type="ORF">PSAL_007150</name>
</gene>
<dbReference type="EC" id="4.2.2.-" evidence="4"/>
<name>A0A418SDS1_9RHOB</name>
<dbReference type="PANTHER" id="PTHR37423:SF2">
    <property type="entry name" value="MEMBRANE-BOUND LYTIC MUREIN TRANSGLYCOSYLASE C"/>
    <property type="match status" value="1"/>
</dbReference>
<feature type="domain" description="Transglycosylase SLT" evidence="3">
    <location>
        <begin position="87"/>
        <end position="190"/>
    </location>
</feature>
<keyword evidence="4" id="KW-0456">Lyase</keyword>
<sequence length="200" mass="21912">MKLHNLYGTATWCAVAIALTAQGASADVLSAGARRAQFNAQTRLLDSRASQQYANSVRLQPRAIETPTIWGGTTPFTGSYKGPYLDMARSAARRHDIPESLFLRLVQQESGWQSTAVSPKGAIGLAQIMPQTARFLNIDATDPYQNLDGGARYLAQQYREFGSWPLALAAYNAGPRVVKRYGGIPPYAETRNYVKVIWGS</sequence>
<evidence type="ECO:0000313" key="5">
    <source>
        <dbReference type="Proteomes" id="UP000283786"/>
    </source>
</evidence>
<dbReference type="KEGG" id="palw:PSAL_007150"/>
<proteinExistence type="inferred from homology"/>
<dbReference type="GO" id="GO:0016829">
    <property type="term" value="F:lyase activity"/>
    <property type="evidence" value="ECO:0007669"/>
    <property type="project" value="UniProtKB-KW"/>
</dbReference>
<accession>A0A418SDS1</accession>
<dbReference type="Gene3D" id="1.10.530.10">
    <property type="match status" value="1"/>
</dbReference>
<organism evidence="4 5">
    <name type="scientific">Pseudooceanicola algae</name>
    <dbReference type="NCBI Taxonomy" id="1537215"/>
    <lineage>
        <taxon>Bacteria</taxon>
        <taxon>Pseudomonadati</taxon>
        <taxon>Pseudomonadota</taxon>
        <taxon>Alphaproteobacteria</taxon>
        <taxon>Rhodobacterales</taxon>
        <taxon>Paracoccaceae</taxon>
        <taxon>Pseudooceanicola</taxon>
    </lineage>
</organism>
<comment type="similarity">
    <text evidence="2">Belongs to the virb1 family.</text>
</comment>
<dbReference type="SUPFAM" id="SSF53955">
    <property type="entry name" value="Lysozyme-like"/>
    <property type="match status" value="1"/>
</dbReference>
<evidence type="ECO:0000313" key="4">
    <source>
        <dbReference type="EMBL" id="QPM89494.1"/>
    </source>
</evidence>
<dbReference type="InterPro" id="IPR008258">
    <property type="entry name" value="Transglycosylase_SLT_dom_1"/>
</dbReference>
<dbReference type="PANTHER" id="PTHR37423">
    <property type="entry name" value="SOLUBLE LYTIC MUREIN TRANSGLYCOSYLASE-RELATED"/>
    <property type="match status" value="1"/>
</dbReference>
<dbReference type="CDD" id="cd00254">
    <property type="entry name" value="LT-like"/>
    <property type="match status" value="1"/>
</dbReference>
<dbReference type="AlphaFoldDB" id="A0A418SDS1"/>
<evidence type="ECO:0000256" key="1">
    <source>
        <dbReference type="ARBA" id="ARBA00007734"/>
    </source>
</evidence>
<dbReference type="EMBL" id="CP060436">
    <property type="protein sequence ID" value="QPM89494.1"/>
    <property type="molecule type" value="Genomic_DNA"/>
</dbReference>
<evidence type="ECO:0000259" key="3">
    <source>
        <dbReference type="Pfam" id="PF01464"/>
    </source>
</evidence>
<keyword evidence="5" id="KW-1185">Reference proteome</keyword>
<comment type="similarity">
    <text evidence="1">Belongs to the transglycosylase Slt family.</text>
</comment>
<dbReference type="Proteomes" id="UP000283786">
    <property type="component" value="Chromosome"/>
</dbReference>
<dbReference type="Pfam" id="PF01464">
    <property type="entry name" value="SLT"/>
    <property type="match status" value="1"/>
</dbReference>
<evidence type="ECO:0000256" key="2">
    <source>
        <dbReference type="ARBA" id="ARBA00009387"/>
    </source>
</evidence>
<protein>
    <submittedName>
        <fullName evidence="4">Membrane-bound lytic murein transglycosylase F</fullName>
        <ecNumber evidence="4">4.2.2.-</ecNumber>
    </submittedName>
</protein>
<dbReference type="InterPro" id="IPR023346">
    <property type="entry name" value="Lysozyme-like_dom_sf"/>
</dbReference>